<dbReference type="PANTHER" id="PTHR35368:SF1">
    <property type="entry name" value="HYDROPEROXIDE REDUCTASE"/>
    <property type="match status" value="1"/>
</dbReference>
<dbReference type="InterPro" id="IPR052924">
    <property type="entry name" value="OsmC/Ohr_hydroprdx_reductase"/>
</dbReference>
<dbReference type="AlphaFoldDB" id="A0A7W3TS44"/>
<organism evidence="1 2">
    <name type="scientific">Limosilactobacillus albertensis</name>
    <dbReference type="NCBI Taxonomy" id="2759752"/>
    <lineage>
        <taxon>Bacteria</taxon>
        <taxon>Bacillati</taxon>
        <taxon>Bacillota</taxon>
        <taxon>Bacilli</taxon>
        <taxon>Lactobacillales</taxon>
        <taxon>Lactobacillaceae</taxon>
        <taxon>Limosilactobacillus</taxon>
    </lineage>
</organism>
<dbReference type="Proteomes" id="UP000518316">
    <property type="component" value="Unassembled WGS sequence"/>
</dbReference>
<dbReference type="Gene3D" id="3.30.300.20">
    <property type="match status" value="1"/>
</dbReference>
<dbReference type="PANTHER" id="PTHR35368">
    <property type="entry name" value="HYDROPEROXIDE REDUCTASE"/>
    <property type="match status" value="1"/>
</dbReference>
<dbReference type="Pfam" id="PF02566">
    <property type="entry name" value="OsmC"/>
    <property type="match status" value="1"/>
</dbReference>
<evidence type="ECO:0000313" key="1">
    <source>
        <dbReference type="EMBL" id="MBB1069863.1"/>
    </source>
</evidence>
<sequence>MTKYKVTATKTTTGMQVSAGTRGFEITFDEPGSTNTGMNPVEILLTSFGACQAITAHALANKRNFDLQAFWVTIEGNLDREDVTDGKNVRKFTEIHYQPHLRSGESDEDIKKFLADVAAKCPVENTLIYGTKIIQDGFVKVD</sequence>
<gene>
    <name evidence="1" type="ORF">H5S40_06830</name>
</gene>
<dbReference type="InterPro" id="IPR003718">
    <property type="entry name" value="OsmC/Ohr_fam"/>
</dbReference>
<proteinExistence type="predicted"/>
<accession>A0A7W3TS44</accession>
<name>A0A7W3TS44_9LACO</name>
<dbReference type="EMBL" id="JACIVC010000061">
    <property type="protein sequence ID" value="MBB1069863.1"/>
    <property type="molecule type" value="Genomic_DNA"/>
</dbReference>
<evidence type="ECO:0000313" key="2">
    <source>
        <dbReference type="Proteomes" id="UP000518316"/>
    </source>
</evidence>
<keyword evidence="2" id="KW-1185">Reference proteome</keyword>
<dbReference type="SUPFAM" id="SSF82784">
    <property type="entry name" value="OsmC-like"/>
    <property type="match status" value="1"/>
</dbReference>
<comment type="caution">
    <text evidence="1">The sequence shown here is derived from an EMBL/GenBank/DDBJ whole genome shotgun (WGS) entry which is preliminary data.</text>
</comment>
<dbReference type="RefSeq" id="WP_182598396.1">
    <property type="nucleotide sequence ID" value="NZ_JACIVC010000061.1"/>
</dbReference>
<reference evidence="1 2" key="1">
    <citation type="submission" date="2020-07" db="EMBL/GenBank/DDBJ databases">
        <title>Description of Limosilactobacillus balticus sp. nov., Limosilactobacillus agrestis sp. nov., Limosilactobacillus albertensis sp. nov., Limosilactobacillus rudii sp. nov., Limosilactobacillus fastidiosus sp. nov., five novel Limosilactobacillus species isolated from the vertebrate gastrointestinal tract, and proposal of 6 subspecies of Limosilactobacillus reuteri adapted to the gastrointestinal tract of specific vertebrate hosts.</title>
        <authorList>
            <person name="Li F."/>
            <person name="Cheng C."/>
            <person name="Zheng J."/>
            <person name="Quevedo R.M."/>
            <person name="Li J."/>
            <person name="Roos S."/>
            <person name="Gaenzle M.G."/>
            <person name="Walter J."/>
        </authorList>
    </citation>
    <scope>NUCLEOTIDE SEQUENCE [LARGE SCALE GENOMIC DNA]</scope>
    <source>
        <strain evidence="1 2">RRLNB_1_1</strain>
    </source>
</reference>
<dbReference type="InterPro" id="IPR036102">
    <property type="entry name" value="OsmC/Ohrsf"/>
</dbReference>
<dbReference type="InterPro" id="IPR015946">
    <property type="entry name" value="KH_dom-like_a/b"/>
</dbReference>
<protein>
    <submittedName>
        <fullName evidence="1">OsmC family protein</fullName>
    </submittedName>
</protein>